<protein>
    <submittedName>
        <fullName evidence="2">Uncharacterized protein</fullName>
    </submittedName>
</protein>
<dbReference type="EMBL" id="KZ662913">
    <property type="protein sequence ID" value="PPS17607.1"/>
    <property type="molecule type" value="Genomic_DNA"/>
</dbReference>
<keyword evidence="1" id="KW-0175">Coiled coil</keyword>
<gene>
    <name evidence="2" type="ORF">GOBAR_AA02968</name>
</gene>
<evidence type="ECO:0000313" key="2">
    <source>
        <dbReference type="EMBL" id="PPS17607.1"/>
    </source>
</evidence>
<proteinExistence type="predicted"/>
<accession>A0A2P5YPS7</accession>
<name>A0A2P5YPS7_GOSBA</name>
<dbReference type="AlphaFoldDB" id="A0A2P5YPS7"/>
<dbReference type="Proteomes" id="UP000239757">
    <property type="component" value="Unassembled WGS sequence"/>
</dbReference>
<organism evidence="2 3">
    <name type="scientific">Gossypium barbadense</name>
    <name type="common">Sea Island cotton</name>
    <name type="synonym">Hibiscus barbadensis</name>
    <dbReference type="NCBI Taxonomy" id="3634"/>
    <lineage>
        <taxon>Eukaryota</taxon>
        <taxon>Viridiplantae</taxon>
        <taxon>Streptophyta</taxon>
        <taxon>Embryophyta</taxon>
        <taxon>Tracheophyta</taxon>
        <taxon>Spermatophyta</taxon>
        <taxon>Magnoliopsida</taxon>
        <taxon>eudicotyledons</taxon>
        <taxon>Gunneridae</taxon>
        <taxon>Pentapetalae</taxon>
        <taxon>rosids</taxon>
        <taxon>malvids</taxon>
        <taxon>Malvales</taxon>
        <taxon>Malvaceae</taxon>
        <taxon>Malvoideae</taxon>
        <taxon>Gossypium</taxon>
    </lineage>
</organism>
<feature type="coiled-coil region" evidence="1">
    <location>
        <begin position="79"/>
        <end position="109"/>
    </location>
</feature>
<evidence type="ECO:0000256" key="1">
    <source>
        <dbReference type="SAM" id="Coils"/>
    </source>
</evidence>
<reference evidence="2 3" key="1">
    <citation type="submission" date="2015-01" db="EMBL/GenBank/DDBJ databases">
        <title>Genome of allotetraploid Gossypium barbadense reveals genomic plasticity and fiber elongation in cotton evolution.</title>
        <authorList>
            <person name="Chen X."/>
            <person name="Liu X."/>
            <person name="Zhao B."/>
            <person name="Zheng H."/>
            <person name="Hu Y."/>
            <person name="Lu G."/>
            <person name="Yang C."/>
            <person name="Chen J."/>
            <person name="Shan C."/>
            <person name="Zhang L."/>
            <person name="Zhou Y."/>
            <person name="Wang L."/>
            <person name="Guo W."/>
            <person name="Bai Y."/>
            <person name="Ruan J."/>
            <person name="Shangguan X."/>
            <person name="Mao Y."/>
            <person name="Jiang J."/>
            <person name="Zhu Y."/>
            <person name="Lei J."/>
            <person name="Kang H."/>
            <person name="Chen S."/>
            <person name="He X."/>
            <person name="Wang R."/>
            <person name="Wang Y."/>
            <person name="Chen J."/>
            <person name="Wang L."/>
            <person name="Yu S."/>
            <person name="Wang B."/>
            <person name="Wei J."/>
            <person name="Song S."/>
            <person name="Lu X."/>
            <person name="Gao Z."/>
            <person name="Gu W."/>
            <person name="Deng X."/>
            <person name="Ma D."/>
            <person name="Wang S."/>
            <person name="Liang W."/>
            <person name="Fang L."/>
            <person name="Cai C."/>
            <person name="Zhu X."/>
            <person name="Zhou B."/>
            <person name="Zhang Y."/>
            <person name="Chen Z."/>
            <person name="Xu S."/>
            <person name="Zhu R."/>
            <person name="Wang S."/>
            <person name="Zhang T."/>
            <person name="Zhao G."/>
        </authorList>
    </citation>
    <scope>NUCLEOTIDE SEQUENCE [LARGE SCALE GENOMIC DNA]</scope>
    <source>
        <strain evidence="3">cv. Xinhai21</strain>
        <tissue evidence="2">Leaf</tissue>
    </source>
</reference>
<evidence type="ECO:0000313" key="3">
    <source>
        <dbReference type="Proteomes" id="UP000239757"/>
    </source>
</evidence>
<sequence>MTSTNPRVVDGVGGNWGYEDNSSNSDSILYELSEAMDINALIGNGRKKRKTFARATRINPSKRTFLHLYEAYYQNLAGLKYMLARNKELTNTKAELERVRELYHNVREESKIINEKQWVLTEHRATMEVKTEECAVELAAEKERHITTEVELRRVTARYSTELERIIRECQE</sequence>